<evidence type="ECO:0000313" key="2">
    <source>
        <dbReference type="Proteomes" id="UP001458880"/>
    </source>
</evidence>
<evidence type="ECO:0000313" key="1">
    <source>
        <dbReference type="EMBL" id="KAK9736634.1"/>
    </source>
</evidence>
<dbReference type="AlphaFoldDB" id="A0AAW1LS80"/>
<name>A0AAW1LS80_POPJA</name>
<comment type="caution">
    <text evidence="1">The sequence shown here is derived from an EMBL/GenBank/DDBJ whole genome shotgun (WGS) entry which is preliminary data.</text>
</comment>
<dbReference type="EMBL" id="JASPKY010000111">
    <property type="protein sequence ID" value="KAK9736634.1"/>
    <property type="molecule type" value="Genomic_DNA"/>
</dbReference>
<sequence>MLGVWENGETLRNVENLVKRLYNPGLEQNAVDDPKDKALVTVAVMLGVWENGETLRNVENLVKRLYNPGLEQNAVDDPKDKAVTYGVFGVVAASVHPFLLSGIYGAEDVWKGLLRNLKLRIVS</sequence>
<keyword evidence="2" id="KW-1185">Reference proteome</keyword>
<dbReference type="Proteomes" id="UP001458880">
    <property type="component" value="Unassembled WGS sequence"/>
</dbReference>
<organism evidence="1 2">
    <name type="scientific">Popillia japonica</name>
    <name type="common">Japanese beetle</name>
    <dbReference type="NCBI Taxonomy" id="7064"/>
    <lineage>
        <taxon>Eukaryota</taxon>
        <taxon>Metazoa</taxon>
        <taxon>Ecdysozoa</taxon>
        <taxon>Arthropoda</taxon>
        <taxon>Hexapoda</taxon>
        <taxon>Insecta</taxon>
        <taxon>Pterygota</taxon>
        <taxon>Neoptera</taxon>
        <taxon>Endopterygota</taxon>
        <taxon>Coleoptera</taxon>
        <taxon>Polyphaga</taxon>
        <taxon>Scarabaeiformia</taxon>
        <taxon>Scarabaeidae</taxon>
        <taxon>Rutelinae</taxon>
        <taxon>Popillia</taxon>
    </lineage>
</organism>
<reference evidence="1 2" key="1">
    <citation type="journal article" date="2024" name="BMC Genomics">
        <title>De novo assembly and annotation of Popillia japonica's genome with initial clues to its potential as an invasive pest.</title>
        <authorList>
            <person name="Cucini C."/>
            <person name="Boschi S."/>
            <person name="Funari R."/>
            <person name="Cardaioli E."/>
            <person name="Iannotti N."/>
            <person name="Marturano G."/>
            <person name="Paoli F."/>
            <person name="Bruttini M."/>
            <person name="Carapelli A."/>
            <person name="Frati F."/>
            <person name="Nardi F."/>
        </authorList>
    </citation>
    <scope>NUCLEOTIDE SEQUENCE [LARGE SCALE GENOMIC DNA]</scope>
    <source>
        <strain evidence="1">DMR45628</strain>
    </source>
</reference>
<protein>
    <submittedName>
        <fullName evidence="1">Uncharacterized protein</fullName>
    </submittedName>
</protein>
<proteinExistence type="predicted"/>
<gene>
    <name evidence="1" type="ORF">QE152_g11436</name>
</gene>
<accession>A0AAW1LS80</accession>